<dbReference type="SUPFAM" id="SSF52980">
    <property type="entry name" value="Restriction endonuclease-like"/>
    <property type="match status" value="1"/>
</dbReference>
<gene>
    <name evidence="19" type="primary">addA</name>
    <name evidence="19" type="ORF">V3328_03510</name>
</gene>
<dbReference type="GO" id="GO:0005829">
    <property type="term" value="C:cytosol"/>
    <property type="evidence" value="ECO:0007669"/>
    <property type="project" value="TreeGrafter"/>
</dbReference>
<comment type="caution">
    <text evidence="19">The sequence shown here is derived from an EMBL/GenBank/DDBJ whole genome shotgun (WGS) entry which is preliminary data.</text>
</comment>
<evidence type="ECO:0000256" key="1">
    <source>
        <dbReference type="ARBA" id="ARBA00022722"/>
    </source>
</evidence>
<comment type="catalytic activity">
    <reaction evidence="11">
        <text>Couples ATP hydrolysis with the unwinding of duplex DNA by translocating in the 3'-5' direction.</text>
        <dbReference type="EC" id="5.6.2.4"/>
    </reaction>
</comment>
<keyword evidence="4 15" id="KW-0378">Hydrolase</keyword>
<keyword evidence="2 15" id="KW-0547">Nucleotide-binding</keyword>
<dbReference type="InterPro" id="IPR000212">
    <property type="entry name" value="DNA_helicase_UvrD/REP"/>
</dbReference>
<dbReference type="InterPro" id="IPR014151">
    <property type="entry name" value="DNA_helicase_AddA"/>
</dbReference>
<dbReference type="GO" id="GO:0003677">
    <property type="term" value="F:DNA binding"/>
    <property type="evidence" value="ECO:0007669"/>
    <property type="project" value="UniProtKB-KW"/>
</dbReference>
<accession>A0AAW9RNP3</accession>
<dbReference type="GO" id="GO:0043138">
    <property type="term" value="F:3'-5' DNA helicase activity"/>
    <property type="evidence" value="ECO:0007669"/>
    <property type="project" value="UniProtKB-EC"/>
</dbReference>
<dbReference type="PANTHER" id="PTHR11070:SF2">
    <property type="entry name" value="ATP-DEPENDENT DNA HELICASE SRS2"/>
    <property type="match status" value="1"/>
</dbReference>
<evidence type="ECO:0000256" key="8">
    <source>
        <dbReference type="ARBA" id="ARBA00023125"/>
    </source>
</evidence>
<evidence type="ECO:0000256" key="4">
    <source>
        <dbReference type="ARBA" id="ARBA00022801"/>
    </source>
</evidence>
<evidence type="ECO:0000313" key="20">
    <source>
        <dbReference type="Proteomes" id="UP001378188"/>
    </source>
</evidence>
<dbReference type="Pfam" id="PF13361">
    <property type="entry name" value="UvrD_C"/>
    <property type="match status" value="1"/>
</dbReference>
<evidence type="ECO:0000256" key="9">
    <source>
        <dbReference type="ARBA" id="ARBA00023204"/>
    </source>
</evidence>
<evidence type="ECO:0000256" key="15">
    <source>
        <dbReference type="PROSITE-ProRule" id="PRU00560"/>
    </source>
</evidence>
<keyword evidence="20" id="KW-1185">Reference proteome</keyword>
<dbReference type="Gene3D" id="3.40.50.300">
    <property type="entry name" value="P-loop containing nucleotide triphosphate hydrolases"/>
    <property type="match status" value="4"/>
</dbReference>
<dbReference type="PROSITE" id="PS51217">
    <property type="entry name" value="UVRD_HELICASE_CTER"/>
    <property type="match status" value="1"/>
</dbReference>
<keyword evidence="1" id="KW-0540">Nuclease</keyword>
<dbReference type="GO" id="GO:0033202">
    <property type="term" value="C:DNA helicase complex"/>
    <property type="evidence" value="ECO:0007669"/>
    <property type="project" value="TreeGrafter"/>
</dbReference>
<dbReference type="Gene3D" id="3.90.320.10">
    <property type="match status" value="1"/>
</dbReference>
<evidence type="ECO:0000256" key="12">
    <source>
        <dbReference type="ARBA" id="ARBA00034808"/>
    </source>
</evidence>
<dbReference type="PROSITE" id="PS51198">
    <property type="entry name" value="UVRD_HELICASE_ATP_BIND"/>
    <property type="match status" value="1"/>
</dbReference>
<evidence type="ECO:0000256" key="2">
    <source>
        <dbReference type="ARBA" id="ARBA00022741"/>
    </source>
</evidence>
<evidence type="ECO:0000256" key="10">
    <source>
        <dbReference type="ARBA" id="ARBA00023235"/>
    </source>
</evidence>
<keyword evidence="6" id="KW-0269">Exonuclease</keyword>
<evidence type="ECO:0000259" key="18">
    <source>
        <dbReference type="PROSITE" id="PS51217"/>
    </source>
</evidence>
<dbReference type="RefSeq" id="WP_340328271.1">
    <property type="nucleotide sequence ID" value="NZ_JAZHOF010000002.1"/>
</dbReference>
<dbReference type="GO" id="GO:0004527">
    <property type="term" value="F:exonuclease activity"/>
    <property type="evidence" value="ECO:0007669"/>
    <property type="project" value="UniProtKB-KW"/>
</dbReference>
<dbReference type="EC" id="5.6.2.4" evidence="12"/>
<keyword evidence="5 15" id="KW-0347">Helicase</keyword>
<dbReference type="InterPro" id="IPR011604">
    <property type="entry name" value="PDDEXK-like_dom_sf"/>
</dbReference>
<keyword evidence="9" id="KW-0234">DNA repair</keyword>
<name>A0AAW9RNP3_9HYPH</name>
<feature type="compositionally biased region" description="Low complexity" evidence="16">
    <location>
        <begin position="922"/>
        <end position="934"/>
    </location>
</feature>
<dbReference type="EMBL" id="JAZHOF010000002">
    <property type="protein sequence ID" value="MEJ8570523.1"/>
    <property type="molecule type" value="Genomic_DNA"/>
</dbReference>
<reference evidence="19 20" key="1">
    <citation type="submission" date="2024-02" db="EMBL/GenBank/DDBJ databases">
        <title>Genome analysis and characterization of Microbaculum marinisediminis sp. nov., isolated from marine sediment.</title>
        <authorList>
            <person name="Du Z.-J."/>
            <person name="Ye Y.-Q."/>
            <person name="Zhang Z.-R."/>
            <person name="Yuan S.-M."/>
            <person name="Zhang X.-Y."/>
        </authorList>
    </citation>
    <scope>NUCLEOTIDE SEQUENCE [LARGE SCALE GENOMIC DNA]</scope>
    <source>
        <strain evidence="19 20">SDUM1044001</strain>
    </source>
</reference>
<evidence type="ECO:0000256" key="16">
    <source>
        <dbReference type="SAM" id="MobiDB-lite"/>
    </source>
</evidence>
<dbReference type="Gene3D" id="1.10.486.10">
    <property type="entry name" value="PCRA, domain 4"/>
    <property type="match status" value="1"/>
</dbReference>
<sequence length="1142" mass="123731">MADTVRKVPEATVAAQREAADPRASAWVRANAGAGKTYVLAQRVLRLLLSGADPSRLLCITYTKAAAAEMSNRVFEWLSEWTTASDADLAARIEAIEGRRPDAAALRRARRLFAAAVETPGGLKIQTIHAFCERLLQQFPFEASVTAGFTVLDERASAELLAEAQAEVLVEAGDDGPLAQALGDLLARLSDSGIAELVETVLRQRSAFLDWVRGAGDLQGALAVLKSELGLAPHEDEATIATEILTSAHLPRSEWQAVAETLRTGSSKVGELGHCLAAAVVAADAEQALTAYLSVFLTRSGKERRQFLTKPFRQDYPDLSDRLDSEKARVVGLCDRLAAARIFAGNAALFTVADAVIDRYQALKGARGVVDFDDLVERTAMLLGRADAGWVLFKLDGGLDHVLVDEAQDTSPRQWEIVQKMAGEFFAGQGARDANRTIFAVGDIKQSIYSFQGADPARFGDMQRHFASSAEDAERTFRSVPLRLSFRSTPSVLKAVDEVFREAPASAGLSLPDVPEAVIHEAIRIGEPGLVEIWPVEEPDEAADVTPWDAPLDVDRAGSPENRVAERIAVTIRRWLDGGDCLEATGKPIRPGDIMILMARRAPFAEPMIRALKRHDIPVAGADRLVLTDHIAVMDLMAVGRFALMPEDDLNLAALLKSPLVGMDEDGLMAIAIGRRGSLWGAIRRSEDPRHVRIRETLEEWRRRAGFERPYEFYARILGADRGRAAFHRRLGAEAFEAIDEFLGLALAYERAETPSLPGFLAWLDAAPAQVKRDMDKGRDEVRVMTVHGAKGLEAPIVFLPDTCRGVGGRGVGPLFPFEGSFGAPLVWAQSKQADCAVTRTLREAAERRRDEEQNRLLYVAMTRARDRLYVAGFATRRASQSGPTWYDLIGTGLETLLSETETPDGPVRRYVGPGTPREPEAPAQPAPAAAAVPDWVGRPAPREAQAVRPQAASQLAGHGRPDAGGGPARAAAMRRGTILHRLLEALPDLPPDERRAAGELALGWQAPDWPTAQRQHVLDTVLAVLDDPAFAAAFVPGAQAEVSIAGRAGPGAPPLVGQIDRLAVTDDEVLIVDYKSDRVVPESAEAVPHGYLAQLAAYRDLARRIWPDRTVRAALLWTSGPTLMALPDGLMDAHAGPDRDA</sequence>
<evidence type="ECO:0000256" key="7">
    <source>
        <dbReference type="ARBA" id="ARBA00022840"/>
    </source>
</evidence>
<feature type="domain" description="UvrD-like helicase C-terminal" evidence="18">
    <location>
        <begin position="521"/>
        <end position="792"/>
    </location>
</feature>
<protein>
    <recommendedName>
        <fullName evidence="12">DNA 3'-5' helicase</fullName>
        <ecNumber evidence="12">5.6.2.4</ecNumber>
    </recommendedName>
    <alternativeName>
        <fullName evidence="13">DNA 3'-5' helicase II</fullName>
    </alternativeName>
</protein>
<evidence type="ECO:0000256" key="11">
    <source>
        <dbReference type="ARBA" id="ARBA00034617"/>
    </source>
</evidence>
<evidence type="ECO:0000256" key="13">
    <source>
        <dbReference type="ARBA" id="ARBA00034923"/>
    </source>
</evidence>
<dbReference type="InterPro" id="IPR014016">
    <property type="entry name" value="UvrD-like_ATP-bd"/>
</dbReference>
<keyword evidence="10" id="KW-0413">Isomerase</keyword>
<dbReference type="NCBIfam" id="TIGR02784">
    <property type="entry name" value="addA_alphas"/>
    <property type="match status" value="1"/>
</dbReference>
<feature type="binding site" evidence="15">
    <location>
        <begin position="30"/>
        <end position="37"/>
    </location>
    <ligand>
        <name>ATP</name>
        <dbReference type="ChEBI" id="CHEBI:30616"/>
    </ligand>
</feature>
<evidence type="ECO:0000259" key="17">
    <source>
        <dbReference type="PROSITE" id="PS51198"/>
    </source>
</evidence>
<keyword evidence="3" id="KW-0227">DNA damage</keyword>
<proteinExistence type="predicted"/>
<keyword evidence="8" id="KW-0238">DNA-binding</keyword>
<evidence type="ECO:0000256" key="3">
    <source>
        <dbReference type="ARBA" id="ARBA00022763"/>
    </source>
</evidence>
<evidence type="ECO:0000256" key="6">
    <source>
        <dbReference type="ARBA" id="ARBA00022839"/>
    </source>
</evidence>
<dbReference type="InterPro" id="IPR014017">
    <property type="entry name" value="DNA_helicase_UvrD-like_C"/>
</dbReference>
<keyword evidence="7 15" id="KW-0067">ATP-binding</keyword>
<dbReference type="AlphaFoldDB" id="A0AAW9RNP3"/>
<dbReference type="GO" id="GO:0005524">
    <property type="term" value="F:ATP binding"/>
    <property type="evidence" value="ECO:0007669"/>
    <property type="project" value="UniProtKB-UniRule"/>
</dbReference>
<dbReference type="GO" id="GO:0000725">
    <property type="term" value="P:recombinational repair"/>
    <property type="evidence" value="ECO:0007669"/>
    <property type="project" value="TreeGrafter"/>
</dbReference>
<dbReference type="InterPro" id="IPR038726">
    <property type="entry name" value="PDDEXK_AddAB-type"/>
</dbReference>
<evidence type="ECO:0000313" key="19">
    <source>
        <dbReference type="EMBL" id="MEJ8570523.1"/>
    </source>
</evidence>
<evidence type="ECO:0000256" key="5">
    <source>
        <dbReference type="ARBA" id="ARBA00022806"/>
    </source>
</evidence>
<dbReference type="InterPro" id="IPR027417">
    <property type="entry name" value="P-loop_NTPase"/>
</dbReference>
<dbReference type="SUPFAM" id="SSF52540">
    <property type="entry name" value="P-loop containing nucleoside triphosphate hydrolases"/>
    <property type="match status" value="1"/>
</dbReference>
<comment type="catalytic activity">
    <reaction evidence="14">
        <text>ATP + H2O = ADP + phosphate + H(+)</text>
        <dbReference type="Rhea" id="RHEA:13065"/>
        <dbReference type="ChEBI" id="CHEBI:15377"/>
        <dbReference type="ChEBI" id="CHEBI:15378"/>
        <dbReference type="ChEBI" id="CHEBI:30616"/>
        <dbReference type="ChEBI" id="CHEBI:43474"/>
        <dbReference type="ChEBI" id="CHEBI:456216"/>
        <dbReference type="EC" id="5.6.2.4"/>
    </reaction>
</comment>
<dbReference type="Pfam" id="PF00580">
    <property type="entry name" value="UvrD-helicase"/>
    <property type="match status" value="1"/>
</dbReference>
<evidence type="ECO:0000256" key="14">
    <source>
        <dbReference type="ARBA" id="ARBA00048988"/>
    </source>
</evidence>
<dbReference type="InterPro" id="IPR011335">
    <property type="entry name" value="Restrct_endonuc-II-like"/>
</dbReference>
<dbReference type="Proteomes" id="UP001378188">
    <property type="component" value="Unassembled WGS sequence"/>
</dbReference>
<dbReference type="Pfam" id="PF12705">
    <property type="entry name" value="PDDEXK_1"/>
    <property type="match status" value="1"/>
</dbReference>
<feature type="domain" description="UvrD-like helicase ATP-binding" evidence="17">
    <location>
        <begin position="9"/>
        <end position="489"/>
    </location>
</feature>
<feature type="region of interest" description="Disordered" evidence="16">
    <location>
        <begin position="898"/>
        <end position="972"/>
    </location>
</feature>
<dbReference type="PANTHER" id="PTHR11070">
    <property type="entry name" value="UVRD / RECB / PCRA DNA HELICASE FAMILY MEMBER"/>
    <property type="match status" value="1"/>
</dbReference>
<organism evidence="19 20">
    <name type="scientific">Microbaculum marinum</name>
    <dbReference type="NCBI Taxonomy" id="1764581"/>
    <lineage>
        <taxon>Bacteria</taxon>
        <taxon>Pseudomonadati</taxon>
        <taxon>Pseudomonadota</taxon>
        <taxon>Alphaproteobacteria</taxon>
        <taxon>Hyphomicrobiales</taxon>
        <taxon>Tepidamorphaceae</taxon>
        <taxon>Microbaculum</taxon>
    </lineage>
</organism>